<reference evidence="5 6" key="1">
    <citation type="journal article" date="2012" name="Environ. Microbiol.">
        <title>The genome of the ammonia-oxidizing Candidatus Nitrososphaera gargensis: insights into metabolic versatility and environmental adaptations.</title>
        <authorList>
            <person name="Spang A."/>
            <person name="Poehlein A."/>
            <person name="Offre P."/>
            <person name="Zumbragel S."/>
            <person name="Haider S."/>
            <person name="Rychlik N."/>
            <person name="Nowka B."/>
            <person name="Schmeisser C."/>
            <person name="Lebedeva E.V."/>
            <person name="Rattei T."/>
            <person name="Bohm C."/>
            <person name="Schmid M."/>
            <person name="Galushko A."/>
            <person name="Hatzenpichler R."/>
            <person name="Weinmaier T."/>
            <person name="Daniel R."/>
            <person name="Schleper C."/>
            <person name="Spieck E."/>
            <person name="Streit W."/>
            <person name="Wagner M."/>
        </authorList>
    </citation>
    <scope>NUCLEOTIDE SEQUENCE [LARGE SCALE GENOMIC DNA]</scope>
    <source>
        <strain evidence="6">Ga9.2</strain>
    </source>
</reference>
<dbReference type="InterPro" id="IPR036390">
    <property type="entry name" value="WH_DNA-bd_sf"/>
</dbReference>
<evidence type="ECO:0000256" key="2">
    <source>
        <dbReference type="ARBA" id="ARBA00023125"/>
    </source>
</evidence>
<evidence type="ECO:0000256" key="3">
    <source>
        <dbReference type="ARBA" id="ARBA00023163"/>
    </source>
</evidence>
<keyword evidence="2" id="KW-0238">DNA-binding</keyword>
<dbReference type="OrthoDB" id="6762at2157"/>
<dbReference type="GeneID" id="13795216"/>
<dbReference type="InterPro" id="IPR036388">
    <property type="entry name" value="WH-like_DNA-bd_sf"/>
</dbReference>
<dbReference type="RefSeq" id="WP_015018308.1">
    <property type="nucleotide sequence ID" value="NC_018719.1"/>
</dbReference>
<dbReference type="Gene3D" id="3.30.70.920">
    <property type="match status" value="1"/>
</dbReference>
<dbReference type="PROSITE" id="PS50956">
    <property type="entry name" value="HTH_ASNC_2"/>
    <property type="match status" value="1"/>
</dbReference>
<dbReference type="STRING" id="1237085.Ngar_c08210"/>
<keyword evidence="3" id="KW-0804">Transcription</keyword>
<protein>
    <submittedName>
        <fullName evidence="5">Putative HTH-type transcriptional regulator, AsnC family</fullName>
    </submittedName>
</protein>
<dbReference type="InterPro" id="IPR019887">
    <property type="entry name" value="Tscrpt_reg_AsnC/Lrp_C"/>
</dbReference>
<dbReference type="KEGG" id="nga:Ngar_c08210"/>
<dbReference type="Pfam" id="PF01037">
    <property type="entry name" value="AsnC_trans_reg"/>
    <property type="match status" value="1"/>
</dbReference>
<dbReference type="AlphaFoldDB" id="K0IG29"/>
<dbReference type="EMBL" id="CP002408">
    <property type="protein sequence ID" value="AFU57763.1"/>
    <property type="molecule type" value="Genomic_DNA"/>
</dbReference>
<dbReference type="SUPFAM" id="SSF54909">
    <property type="entry name" value="Dimeric alpha+beta barrel"/>
    <property type="match status" value="1"/>
</dbReference>
<sequence length="167" mass="18976">MPFPPDLLLDEINLKIIDILSRDASRPFVEIAKELEISDATVHMRVRRLMAAGIIRKFTIATDNRLLGYDHLAFMGINIKEGSSDEVTALLSQVDEILEIHEMHGRFDLLLKIRARNLDEMRDIVVNKIRRLPQITEAELMTVLKTIKEEQSVSLKRDISDATAAAT</sequence>
<proteinExistence type="predicted"/>
<accession>K0IG29</accession>
<dbReference type="SMART" id="SM00344">
    <property type="entry name" value="HTH_ASNC"/>
    <property type="match status" value="1"/>
</dbReference>
<evidence type="ECO:0000313" key="6">
    <source>
        <dbReference type="Proteomes" id="UP000008037"/>
    </source>
</evidence>
<feature type="domain" description="HTH asnC-type" evidence="4">
    <location>
        <begin position="9"/>
        <end position="70"/>
    </location>
</feature>
<dbReference type="SUPFAM" id="SSF46785">
    <property type="entry name" value="Winged helix' DNA-binding domain"/>
    <property type="match status" value="1"/>
</dbReference>
<name>K0IG29_NITGG</name>
<dbReference type="HOGENOM" id="CLU_091233_5_4_2"/>
<evidence type="ECO:0000313" key="5">
    <source>
        <dbReference type="EMBL" id="AFU57763.1"/>
    </source>
</evidence>
<dbReference type="GO" id="GO:0043200">
    <property type="term" value="P:response to amino acid"/>
    <property type="evidence" value="ECO:0007669"/>
    <property type="project" value="TreeGrafter"/>
</dbReference>
<evidence type="ECO:0000256" key="1">
    <source>
        <dbReference type="ARBA" id="ARBA00023015"/>
    </source>
</evidence>
<gene>
    <name evidence="5" type="ordered locus">Ngar_c08210</name>
</gene>
<dbReference type="InterPro" id="IPR000485">
    <property type="entry name" value="AsnC-type_HTH_dom"/>
</dbReference>
<organism evidence="5 6">
    <name type="scientific">Nitrososphaera gargensis (strain Ga9.2)</name>
    <dbReference type="NCBI Taxonomy" id="1237085"/>
    <lineage>
        <taxon>Archaea</taxon>
        <taxon>Nitrososphaerota</taxon>
        <taxon>Nitrososphaeria</taxon>
        <taxon>Nitrososphaerales</taxon>
        <taxon>Nitrososphaeraceae</taxon>
        <taxon>Nitrososphaera</taxon>
    </lineage>
</organism>
<dbReference type="PANTHER" id="PTHR30154">
    <property type="entry name" value="LEUCINE-RESPONSIVE REGULATORY PROTEIN"/>
    <property type="match status" value="1"/>
</dbReference>
<dbReference type="GO" id="GO:0043565">
    <property type="term" value="F:sequence-specific DNA binding"/>
    <property type="evidence" value="ECO:0007669"/>
    <property type="project" value="InterPro"/>
</dbReference>
<dbReference type="InterPro" id="IPR011991">
    <property type="entry name" value="ArsR-like_HTH"/>
</dbReference>
<dbReference type="InParanoid" id="K0IG29"/>
<dbReference type="InterPro" id="IPR019888">
    <property type="entry name" value="Tscrpt_reg_AsnC-like"/>
</dbReference>
<dbReference type="GO" id="GO:0005829">
    <property type="term" value="C:cytosol"/>
    <property type="evidence" value="ECO:0007669"/>
    <property type="project" value="TreeGrafter"/>
</dbReference>
<dbReference type="PANTHER" id="PTHR30154:SF34">
    <property type="entry name" value="TRANSCRIPTIONAL REGULATOR AZLB"/>
    <property type="match status" value="1"/>
</dbReference>
<dbReference type="PRINTS" id="PR00033">
    <property type="entry name" value="HTHASNC"/>
</dbReference>
<dbReference type="BioCyc" id="CNIT1237085:G1324-819-MONOMER"/>
<dbReference type="Gene3D" id="1.10.10.10">
    <property type="entry name" value="Winged helix-like DNA-binding domain superfamily/Winged helix DNA-binding domain"/>
    <property type="match status" value="1"/>
</dbReference>
<keyword evidence="1" id="KW-0805">Transcription regulation</keyword>
<dbReference type="InterPro" id="IPR011008">
    <property type="entry name" value="Dimeric_a/b-barrel"/>
</dbReference>
<dbReference type="Proteomes" id="UP000008037">
    <property type="component" value="Chromosome"/>
</dbReference>
<dbReference type="CDD" id="cd00090">
    <property type="entry name" value="HTH_ARSR"/>
    <property type="match status" value="1"/>
</dbReference>
<dbReference type="Pfam" id="PF13404">
    <property type="entry name" value="HTH_AsnC-type"/>
    <property type="match status" value="1"/>
</dbReference>
<keyword evidence="6" id="KW-1185">Reference proteome</keyword>
<evidence type="ECO:0000259" key="4">
    <source>
        <dbReference type="PROSITE" id="PS50956"/>
    </source>
</evidence>